<protein>
    <recommendedName>
        <fullName evidence="9">Glucanase</fullName>
        <ecNumber evidence="9">3.2.1.-</ecNumber>
    </recommendedName>
</protein>
<dbReference type="STRING" id="153721.MYP_2756"/>
<comment type="caution">
    <text evidence="11">The sequence shown here is derived from an EMBL/GenBank/DDBJ whole genome shotgun (WGS) entry which is preliminary data.</text>
</comment>
<dbReference type="GO" id="GO:0030245">
    <property type="term" value="P:cellulose catabolic process"/>
    <property type="evidence" value="ECO:0007669"/>
    <property type="project" value="UniProtKB-KW"/>
</dbReference>
<dbReference type="RefSeq" id="WP_052430194.1">
    <property type="nucleotide sequence ID" value="NZ_BBLT01000005.1"/>
</dbReference>
<sequence>MLLNKYILLICVITISSFTAEGQTKPYPQSLIYPNCIKPSNVSQEEMDESVKGYYDYWKKKYLRNDLTSLPGGYYVKGEITGSPDGFTPLGSSEGQGYGMIIVTLMAGYDPDAQTIFNGLLKTVKAYKSSGNRHLMGWVVADDKMAQGHFGSATDGDLDIAYSLLLAHKQWGTSAGNNYLSEAKRIIIKGIRTSYITNDYRLNLGDWKNETSTDTRPSDWMLGHFKAFKKSTRDMVWDSVSTATYEMIAAIQNNYSATTSLMPDFATGKPVKPAGPDFLEGPNDGNYYYNACRTPLRFVMDYAHYGDIRAKNAVSGIVKWAKSNCHNSPSNIKAGYTLNGNDLPGNNYKTSVFIAPIVAAATCDRENQAFLNEGWSVIKEMKESYFEDSYNLLSLLFISGNWWAP</sequence>
<feature type="active site" description="Nucleophile" evidence="8">
    <location>
        <position position="155"/>
    </location>
</feature>
<evidence type="ECO:0000256" key="6">
    <source>
        <dbReference type="ARBA" id="ARBA00023295"/>
    </source>
</evidence>
<keyword evidence="6 9" id="KW-0326">Glycosidase</keyword>
<evidence type="ECO:0000256" key="9">
    <source>
        <dbReference type="RuleBase" id="RU361167"/>
    </source>
</evidence>
<dbReference type="eggNOG" id="COG3405">
    <property type="taxonomic scope" value="Bacteria"/>
</dbReference>
<keyword evidence="4 9" id="KW-0378">Hydrolase</keyword>
<dbReference type="InterPro" id="IPR012341">
    <property type="entry name" value="6hp_glycosidase-like_sf"/>
</dbReference>
<comment type="catalytic activity">
    <reaction evidence="1">
        <text>Endohydrolysis of (1-&gt;4)-beta-D-glucosidic linkages in cellulose, lichenin and cereal beta-D-glucans.</text>
        <dbReference type="EC" id="3.2.1.4"/>
    </reaction>
</comment>
<gene>
    <name evidence="11" type="ORF">MYP_2756</name>
</gene>
<evidence type="ECO:0000313" key="11">
    <source>
        <dbReference type="EMBL" id="GAL85527.1"/>
    </source>
</evidence>
<keyword evidence="12" id="KW-1185">Reference proteome</keyword>
<dbReference type="Gene3D" id="1.50.10.10">
    <property type="match status" value="1"/>
</dbReference>
<evidence type="ECO:0000313" key="12">
    <source>
        <dbReference type="Proteomes" id="UP000030185"/>
    </source>
</evidence>
<evidence type="ECO:0000256" key="1">
    <source>
        <dbReference type="ARBA" id="ARBA00000966"/>
    </source>
</evidence>
<keyword evidence="3 10" id="KW-0732">Signal</keyword>
<dbReference type="SUPFAM" id="SSF48208">
    <property type="entry name" value="Six-hairpin glycosidases"/>
    <property type="match status" value="1"/>
</dbReference>
<keyword evidence="7 9" id="KW-0624">Polysaccharide degradation</keyword>
<dbReference type="InterPro" id="IPR019834">
    <property type="entry name" value="Glyco_hydro_8_CS"/>
</dbReference>
<dbReference type="InterPro" id="IPR002037">
    <property type="entry name" value="Glyco_hydro_8"/>
</dbReference>
<evidence type="ECO:0000256" key="4">
    <source>
        <dbReference type="ARBA" id="ARBA00022801"/>
    </source>
</evidence>
<evidence type="ECO:0000256" key="2">
    <source>
        <dbReference type="ARBA" id="ARBA00009209"/>
    </source>
</evidence>
<proteinExistence type="inferred from homology"/>
<dbReference type="PRINTS" id="PR00735">
    <property type="entry name" value="GLHYDRLASE8"/>
</dbReference>
<comment type="similarity">
    <text evidence="2 9">Belongs to the glycosyl hydrolase 8 (cellulase D) family.</text>
</comment>
<dbReference type="AlphaFoldDB" id="A0A098LGG2"/>
<dbReference type="EMBL" id="BBLT01000005">
    <property type="protein sequence ID" value="GAL85527.1"/>
    <property type="molecule type" value="Genomic_DNA"/>
</dbReference>
<evidence type="ECO:0000256" key="8">
    <source>
        <dbReference type="PROSITE-ProRule" id="PRU10058"/>
    </source>
</evidence>
<feature type="signal peptide" evidence="10">
    <location>
        <begin position="1"/>
        <end position="22"/>
    </location>
</feature>
<evidence type="ECO:0000256" key="7">
    <source>
        <dbReference type="ARBA" id="ARBA00023326"/>
    </source>
</evidence>
<keyword evidence="5" id="KW-0136">Cellulose degradation</keyword>
<evidence type="ECO:0000256" key="10">
    <source>
        <dbReference type="SAM" id="SignalP"/>
    </source>
</evidence>
<evidence type="ECO:0000256" key="5">
    <source>
        <dbReference type="ARBA" id="ARBA00023001"/>
    </source>
</evidence>
<dbReference type="Proteomes" id="UP000030185">
    <property type="component" value="Unassembled WGS sequence"/>
</dbReference>
<dbReference type="OrthoDB" id="9803461at2"/>
<organism evidence="11 12">
    <name type="scientific">Sporocytophaga myxococcoides</name>
    <dbReference type="NCBI Taxonomy" id="153721"/>
    <lineage>
        <taxon>Bacteria</taxon>
        <taxon>Pseudomonadati</taxon>
        <taxon>Bacteroidota</taxon>
        <taxon>Cytophagia</taxon>
        <taxon>Cytophagales</taxon>
        <taxon>Cytophagaceae</taxon>
        <taxon>Sporocytophaga</taxon>
    </lineage>
</organism>
<dbReference type="Pfam" id="PF01270">
    <property type="entry name" value="Glyco_hydro_8"/>
    <property type="match status" value="1"/>
</dbReference>
<dbReference type="EC" id="3.2.1.-" evidence="9"/>
<accession>A0A098LGG2</accession>
<feature type="chain" id="PRO_5001937120" description="Glucanase" evidence="10">
    <location>
        <begin position="23"/>
        <end position="405"/>
    </location>
</feature>
<reference evidence="11 12" key="1">
    <citation type="submission" date="2014-09" db="EMBL/GenBank/DDBJ databases">
        <title>Sporocytophaga myxococcoides PG-01 genome sequencing.</title>
        <authorList>
            <person name="Liu L."/>
            <person name="Gao P.J."/>
            <person name="Chen G.J."/>
            <person name="Wang L.S."/>
        </authorList>
    </citation>
    <scope>NUCLEOTIDE SEQUENCE [LARGE SCALE GENOMIC DNA]</scope>
    <source>
        <strain evidence="11 12">PG-01</strain>
    </source>
</reference>
<name>A0A098LGG2_9BACT</name>
<keyword evidence="7 9" id="KW-0119">Carbohydrate metabolism</keyword>
<dbReference type="GO" id="GO:0008810">
    <property type="term" value="F:cellulase activity"/>
    <property type="evidence" value="ECO:0007669"/>
    <property type="project" value="UniProtKB-EC"/>
</dbReference>
<dbReference type="PROSITE" id="PS00812">
    <property type="entry name" value="GLYCOSYL_HYDROL_F8"/>
    <property type="match status" value="1"/>
</dbReference>
<evidence type="ECO:0000256" key="3">
    <source>
        <dbReference type="ARBA" id="ARBA00022729"/>
    </source>
</evidence>
<dbReference type="InterPro" id="IPR008928">
    <property type="entry name" value="6-hairpin_glycosidase_sf"/>
</dbReference>